<comment type="caution">
    <text evidence="3">The sequence shown here is derived from an EMBL/GenBank/DDBJ whole genome shotgun (WGS) entry which is preliminary data.</text>
</comment>
<evidence type="ECO:0000259" key="2">
    <source>
        <dbReference type="Pfam" id="PF00535"/>
    </source>
</evidence>
<dbReference type="AlphaFoldDB" id="A0A9X3TUK2"/>
<proteinExistence type="predicted"/>
<feature type="domain" description="Glycosyltransferase 2-like" evidence="2">
    <location>
        <begin position="10"/>
        <end position="149"/>
    </location>
</feature>
<dbReference type="CDD" id="cd06433">
    <property type="entry name" value="GT_2_WfgS_like"/>
    <property type="match status" value="1"/>
</dbReference>
<evidence type="ECO:0000313" key="3">
    <source>
        <dbReference type="EMBL" id="MDA5110861.1"/>
    </source>
</evidence>
<protein>
    <submittedName>
        <fullName evidence="3">Glycosyltransferase family 2 protein</fullName>
    </submittedName>
</protein>
<reference evidence="3" key="1">
    <citation type="submission" date="2022-12" db="EMBL/GenBank/DDBJ databases">
        <title>Draft genome sequence of the thermophilic strain Brevibacillus thermoruber HT42, isolated from Los Humeros, Puebla, Mexico, with biotechnological potential.</title>
        <authorList>
            <person name="Lara Sanchez J."/>
            <person name="Solis Palacios R."/>
            <person name="Bustos Baena A.S."/>
            <person name="Ruz Baez A.E."/>
            <person name="Espinosa Luna G."/>
            <person name="Oliart Ros R.M."/>
        </authorList>
    </citation>
    <scope>NUCLEOTIDE SEQUENCE</scope>
    <source>
        <strain evidence="3">HT42</strain>
    </source>
</reference>
<dbReference type="SUPFAM" id="SSF53448">
    <property type="entry name" value="Nucleotide-diphospho-sugar transferases"/>
    <property type="match status" value="1"/>
</dbReference>
<feature type="compositionally biased region" description="Acidic residues" evidence="1">
    <location>
        <begin position="256"/>
        <end position="272"/>
    </location>
</feature>
<dbReference type="Proteomes" id="UP001151071">
    <property type="component" value="Unassembled WGS sequence"/>
</dbReference>
<name>A0A9X3TUK2_9BACL</name>
<dbReference type="EMBL" id="JAPYYP010000047">
    <property type="protein sequence ID" value="MDA5110861.1"/>
    <property type="molecule type" value="Genomic_DNA"/>
</dbReference>
<dbReference type="InterPro" id="IPR001173">
    <property type="entry name" value="Glyco_trans_2-like"/>
</dbReference>
<keyword evidence="4" id="KW-1185">Reference proteome</keyword>
<evidence type="ECO:0000313" key="4">
    <source>
        <dbReference type="Proteomes" id="UP001151071"/>
    </source>
</evidence>
<dbReference type="InterPro" id="IPR029044">
    <property type="entry name" value="Nucleotide-diphossugar_trans"/>
</dbReference>
<gene>
    <name evidence="3" type="ORF">O3V59_21205</name>
</gene>
<dbReference type="Pfam" id="PF00535">
    <property type="entry name" value="Glycos_transf_2"/>
    <property type="match status" value="1"/>
</dbReference>
<evidence type="ECO:0000256" key="1">
    <source>
        <dbReference type="SAM" id="MobiDB-lite"/>
    </source>
</evidence>
<dbReference type="PANTHER" id="PTHR43685">
    <property type="entry name" value="GLYCOSYLTRANSFERASE"/>
    <property type="match status" value="1"/>
</dbReference>
<dbReference type="PANTHER" id="PTHR43685:SF2">
    <property type="entry name" value="GLYCOSYLTRANSFERASE 2-LIKE DOMAIN-CONTAINING PROTEIN"/>
    <property type="match status" value="1"/>
</dbReference>
<organism evidence="3 4">
    <name type="scientific">Brevibacillus thermoruber</name>
    <dbReference type="NCBI Taxonomy" id="33942"/>
    <lineage>
        <taxon>Bacteria</taxon>
        <taxon>Bacillati</taxon>
        <taxon>Bacillota</taxon>
        <taxon>Bacilli</taxon>
        <taxon>Bacillales</taxon>
        <taxon>Paenibacillaceae</taxon>
        <taxon>Brevibacillus</taxon>
    </lineage>
</organism>
<dbReference type="InterPro" id="IPR050834">
    <property type="entry name" value="Glycosyltransf_2"/>
</dbReference>
<dbReference type="RefSeq" id="WP_271140967.1">
    <property type="nucleotide sequence ID" value="NZ_JAPYYP010000047.1"/>
</dbReference>
<dbReference type="Gene3D" id="3.90.550.10">
    <property type="entry name" value="Spore Coat Polysaccharide Biosynthesis Protein SpsA, Chain A"/>
    <property type="match status" value="1"/>
</dbReference>
<accession>A0A9X3TUK2</accession>
<sequence length="405" mass="46254">MHHDTLPLVSVITPSYNQGRYIRETIESVLSQDYVNVEHIVVDGGSTDDTLEILHQYSHVGERFRFVSEPDRGQSHAVNKGLTMARGEIIGWLNSDDTYQPGAIRRAVQALQKNPDWAMVYGRAYTIDEFSQIQNACEYVEPADYQKLYHGCFIVQPAAFVRSNVFREIGGIDETLNFCMDYDLWIRIARQHTIGYIEEFLANARIHSTSKTSAQWKTVGIPEIVQTCFKHYGTVSETWKTVYQQEYPEQKIPEQETSEQETSEQETSEQETPEPSNSFEDESSLGKLPRVTTMNRYEDRWVPPYFKISVAADSQHPLQTLLLKCRLPLSPAPHAYRTNKFMCTILVNKQSAGNYVISPQSFDLVIPVTKSDKQNEIEIISSWYLSNAQSKIVSFIADEVIPLSS</sequence>
<feature type="region of interest" description="Disordered" evidence="1">
    <location>
        <begin position="250"/>
        <end position="285"/>
    </location>
</feature>